<dbReference type="AlphaFoldDB" id="A0AAD9V454"/>
<dbReference type="Proteomes" id="UP001249851">
    <property type="component" value="Unassembled WGS sequence"/>
</dbReference>
<accession>A0AAD9V454</accession>
<reference evidence="1" key="1">
    <citation type="journal article" date="2023" name="G3 (Bethesda)">
        <title>Whole genome assembly and annotation of the endangered Caribbean coral Acropora cervicornis.</title>
        <authorList>
            <person name="Selwyn J.D."/>
            <person name="Vollmer S.V."/>
        </authorList>
    </citation>
    <scope>NUCLEOTIDE SEQUENCE</scope>
    <source>
        <strain evidence="1">K2</strain>
    </source>
</reference>
<evidence type="ECO:0000313" key="2">
    <source>
        <dbReference type="Proteomes" id="UP001249851"/>
    </source>
</evidence>
<protein>
    <submittedName>
        <fullName evidence="1">Uncharacterized protein</fullName>
    </submittedName>
</protein>
<keyword evidence="2" id="KW-1185">Reference proteome</keyword>
<dbReference type="EMBL" id="JARQWQ010000036">
    <property type="protein sequence ID" value="KAK2560583.1"/>
    <property type="molecule type" value="Genomic_DNA"/>
</dbReference>
<comment type="caution">
    <text evidence="1">The sequence shown here is derived from an EMBL/GenBank/DDBJ whole genome shotgun (WGS) entry which is preliminary data.</text>
</comment>
<proteinExistence type="predicted"/>
<evidence type="ECO:0000313" key="1">
    <source>
        <dbReference type="EMBL" id="KAK2560583.1"/>
    </source>
</evidence>
<reference evidence="1" key="2">
    <citation type="journal article" date="2023" name="Science">
        <title>Genomic signatures of disease resistance in endangered staghorn corals.</title>
        <authorList>
            <person name="Vollmer S.V."/>
            <person name="Selwyn J.D."/>
            <person name="Despard B.A."/>
            <person name="Roesel C.L."/>
        </authorList>
    </citation>
    <scope>NUCLEOTIDE SEQUENCE</scope>
    <source>
        <strain evidence="1">K2</strain>
    </source>
</reference>
<sequence length="144" mass="16918">MHLSRYWHRRLKSFLFSCNYEKKLYSFCKTQEQAGVSFTRLERYGKWFRVPYNSSKNIAFPISNANYLYREILKFLIAAKLFRVLPLRCEGNFVQEIDLIASKMLSVSLVSRKKKFQRILQDVWVSSGKAQCLHGVVVDGCGYN</sequence>
<organism evidence="1 2">
    <name type="scientific">Acropora cervicornis</name>
    <name type="common">Staghorn coral</name>
    <dbReference type="NCBI Taxonomy" id="6130"/>
    <lineage>
        <taxon>Eukaryota</taxon>
        <taxon>Metazoa</taxon>
        <taxon>Cnidaria</taxon>
        <taxon>Anthozoa</taxon>
        <taxon>Hexacorallia</taxon>
        <taxon>Scleractinia</taxon>
        <taxon>Astrocoeniina</taxon>
        <taxon>Acroporidae</taxon>
        <taxon>Acropora</taxon>
    </lineage>
</organism>
<gene>
    <name evidence="1" type="ORF">P5673_016958</name>
</gene>
<name>A0AAD9V454_ACRCE</name>